<keyword evidence="7" id="KW-1185">Reference proteome</keyword>
<dbReference type="InterPro" id="IPR020084">
    <property type="entry name" value="NUDIX_hydrolase_CS"/>
</dbReference>
<dbReference type="EMBL" id="JAKVPY010000041">
    <property type="protein sequence ID" value="MCH4565432.1"/>
    <property type="molecule type" value="Genomic_DNA"/>
</dbReference>
<evidence type="ECO:0000256" key="3">
    <source>
        <dbReference type="ARBA" id="ARBA00022801"/>
    </source>
</evidence>
<evidence type="ECO:0000313" key="6">
    <source>
        <dbReference type="EMBL" id="MCH4565432.1"/>
    </source>
</evidence>
<dbReference type="EC" id="3.2.1.42" evidence="6"/>
<dbReference type="InterPro" id="IPR015797">
    <property type="entry name" value="NUDIX_hydrolase-like_dom_sf"/>
</dbReference>
<evidence type="ECO:0000259" key="5">
    <source>
        <dbReference type="PROSITE" id="PS51462"/>
    </source>
</evidence>
<name>A0ABS9S021_9GAMM</name>
<dbReference type="PROSITE" id="PS00893">
    <property type="entry name" value="NUDIX_BOX"/>
    <property type="match status" value="1"/>
</dbReference>
<dbReference type="Gene3D" id="3.90.79.10">
    <property type="entry name" value="Nucleoside Triphosphate Pyrophosphohydrolase"/>
    <property type="match status" value="1"/>
</dbReference>
<keyword evidence="6" id="KW-0326">Glycosidase</keyword>
<keyword evidence="2" id="KW-0479">Metal-binding</keyword>
<evidence type="ECO:0000313" key="7">
    <source>
        <dbReference type="Proteomes" id="UP001202117"/>
    </source>
</evidence>
<dbReference type="PIRSF" id="PIRSF037599">
    <property type="entry name" value="GDPMH"/>
    <property type="match status" value="1"/>
</dbReference>
<dbReference type="RefSeq" id="WP_240569974.1">
    <property type="nucleotide sequence ID" value="NZ_JAKVPY010000041.1"/>
</dbReference>
<dbReference type="NCBIfam" id="NF011963">
    <property type="entry name" value="PRK15434.1"/>
    <property type="match status" value="1"/>
</dbReference>
<dbReference type="PANTHER" id="PTHR43046">
    <property type="entry name" value="GDP-MANNOSE MANNOSYL HYDROLASE"/>
    <property type="match status" value="1"/>
</dbReference>
<dbReference type="CDD" id="cd03430">
    <property type="entry name" value="NUDIX_GDPMH_NudD"/>
    <property type="match status" value="1"/>
</dbReference>
<dbReference type="SUPFAM" id="SSF55811">
    <property type="entry name" value="Nudix"/>
    <property type="match status" value="1"/>
</dbReference>
<evidence type="ECO:0000256" key="4">
    <source>
        <dbReference type="ARBA" id="ARBA00022842"/>
    </source>
</evidence>
<comment type="caution">
    <text evidence="6">The sequence shown here is derived from an EMBL/GenBank/DDBJ whole genome shotgun (WGS) entry which is preliminary data.</text>
</comment>
<feature type="domain" description="Nudix hydrolase" evidence="5">
    <location>
        <begin position="13"/>
        <end position="153"/>
    </location>
</feature>
<dbReference type="PROSITE" id="PS51462">
    <property type="entry name" value="NUDIX"/>
    <property type="match status" value="1"/>
</dbReference>
<dbReference type="Pfam" id="PF00293">
    <property type="entry name" value="NUDIX"/>
    <property type="match status" value="1"/>
</dbReference>
<gene>
    <name evidence="6" type="ORF">MKP05_20235</name>
</gene>
<dbReference type="GO" id="GO:0047917">
    <property type="term" value="F:GDP-glucosidase activity"/>
    <property type="evidence" value="ECO:0007669"/>
    <property type="project" value="UniProtKB-EC"/>
</dbReference>
<evidence type="ECO:0000256" key="2">
    <source>
        <dbReference type="ARBA" id="ARBA00022723"/>
    </source>
</evidence>
<evidence type="ECO:0000256" key="1">
    <source>
        <dbReference type="ARBA" id="ARBA00001946"/>
    </source>
</evidence>
<accession>A0ABS9S021</accession>
<organism evidence="6 7">
    <name type="scientific">Halomonas flagellata</name>
    <dbReference type="NCBI Taxonomy" id="2920385"/>
    <lineage>
        <taxon>Bacteria</taxon>
        <taxon>Pseudomonadati</taxon>
        <taxon>Pseudomonadota</taxon>
        <taxon>Gammaproteobacteria</taxon>
        <taxon>Oceanospirillales</taxon>
        <taxon>Halomonadaceae</taxon>
        <taxon>Halomonas</taxon>
    </lineage>
</organism>
<reference evidence="6 7" key="1">
    <citation type="submission" date="2022-02" db="EMBL/GenBank/DDBJ databases">
        <title>Halomonas fukangensis sp. nov., a halophilic bacterium isolated from a bulk soil of Kalidium foliatum at Fukang.</title>
        <authorList>
            <person name="Huang Y."/>
        </authorList>
    </citation>
    <scope>NUCLEOTIDE SEQUENCE [LARGE SCALE GENOMIC DNA]</scope>
    <source>
        <strain evidence="6 7">EGI 63088</strain>
    </source>
</reference>
<sequence>MWLSNSDFSQVVAHTPLVSLDFVITNASGEWLLGQRFNRPAQGQWFVPGGRVRKDETLDAAALRLTTEELGQRRSLADMHFLGVYEHFYTDSQFDSDVSTHYVVLAYHFSSSPELARLPREQHGQYQWWLPDEIGVCEDVHANTLGYLPAISSLFVG</sequence>
<protein>
    <submittedName>
        <fullName evidence="6">GDP-mannose mannosyl hydrolase</fullName>
        <ecNumber evidence="6">3.2.1.42</ecNumber>
    </submittedName>
</protein>
<keyword evidence="4" id="KW-0460">Magnesium</keyword>
<comment type="cofactor">
    <cofactor evidence="1">
        <name>Mg(2+)</name>
        <dbReference type="ChEBI" id="CHEBI:18420"/>
    </cofactor>
</comment>
<proteinExistence type="predicted"/>
<dbReference type="InterPro" id="IPR033715">
    <property type="entry name" value="GDPMH"/>
</dbReference>
<dbReference type="PANTHER" id="PTHR43046:SF12">
    <property type="entry name" value="GDP-MANNOSE MANNOSYL HYDROLASE"/>
    <property type="match status" value="1"/>
</dbReference>
<keyword evidence="3 6" id="KW-0378">Hydrolase</keyword>
<dbReference type="Proteomes" id="UP001202117">
    <property type="component" value="Unassembled WGS sequence"/>
</dbReference>
<dbReference type="InterPro" id="IPR000086">
    <property type="entry name" value="NUDIX_hydrolase_dom"/>
</dbReference>